<sequence length="114" mass="13157">MLDALKRASVFRPSPVFAEQDCDACNRRQHVATYHVEFTGVACDATKLYGQNWMGWYVYCKVLCSLMISIKNPLEEAVFVEVAFEMGSVWHAVRSVLLYEMWEDFEKLTVSVCF</sequence>
<name>A0ACC0VVA2_9STRA</name>
<dbReference type="Proteomes" id="UP001163321">
    <property type="component" value="Chromosome 6"/>
</dbReference>
<protein>
    <submittedName>
        <fullName evidence="1">Uncharacterized protein</fullName>
    </submittedName>
</protein>
<comment type="caution">
    <text evidence="1">The sequence shown here is derived from an EMBL/GenBank/DDBJ whole genome shotgun (WGS) entry which is preliminary data.</text>
</comment>
<organism evidence="1 2">
    <name type="scientific">Peronosclerospora sorghi</name>
    <dbReference type="NCBI Taxonomy" id="230839"/>
    <lineage>
        <taxon>Eukaryota</taxon>
        <taxon>Sar</taxon>
        <taxon>Stramenopiles</taxon>
        <taxon>Oomycota</taxon>
        <taxon>Peronosporomycetes</taxon>
        <taxon>Peronosporales</taxon>
        <taxon>Peronosporaceae</taxon>
        <taxon>Peronosclerospora</taxon>
    </lineage>
</organism>
<proteinExistence type="predicted"/>
<evidence type="ECO:0000313" key="2">
    <source>
        <dbReference type="Proteomes" id="UP001163321"/>
    </source>
</evidence>
<evidence type="ECO:0000313" key="1">
    <source>
        <dbReference type="EMBL" id="KAI9909763.1"/>
    </source>
</evidence>
<keyword evidence="2" id="KW-1185">Reference proteome</keyword>
<accession>A0ACC0VVA2</accession>
<dbReference type="EMBL" id="CM047585">
    <property type="protein sequence ID" value="KAI9909763.1"/>
    <property type="molecule type" value="Genomic_DNA"/>
</dbReference>
<gene>
    <name evidence="1" type="ORF">PsorP6_010661</name>
</gene>
<reference evidence="1 2" key="1">
    <citation type="journal article" date="2022" name="bioRxiv">
        <title>The genome of the oomycete Peronosclerospora sorghi, a cosmopolitan pathogen of maize and sorghum, is inflated with dispersed pseudogenes.</title>
        <authorList>
            <person name="Fletcher K."/>
            <person name="Martin F."/>
            <person name="Isakeit T."/>
            <person name="Cavanaugh K."/>
            <person name="Magill C."/>
            <person name="Michelmore R."/>
        </authorList>
    </citation>
    <scope>NUCLEOTIDE SEQUENCE [LARGE SCALE GENOMIC DNA]</scope>
    <source>
        <strain evidence="1">P6</strain>
    </source>
</reference>